<sequence>MRVPKPLPTASESNNMEVNNLRKYIHRLAMTDNEERDRMLADWLKDDNVNQLVLSSTTGGLRHKSRDLGSAASEDDEGFDSPSTRMEDHDMDRARPYKKRKGEERRSRSPSADDSIDQVR</sequence>
<dbReference type="Proteomes" id="UP001437256">
    <property type="component" value="Unassembled WGS sequence"/>
</dbReference>
<gene>
    <name evidence="2" type="ORF">AAF712_003918</name>
</gene>
<comment type="caution">
    <text evidence="2">The sequence shown here is derived from an EMBL/GenBank/DDBJ whole genome shotgun (WGS) entry which is preliminary data.</text>
</comment>
<evidence type="ECO:0000256" key="1">
    <source>
        <dbReference type="SAM" id="MobiDB-lite"/>
    </source>
</evidence>
<evidence type="ECO:0000313" key="3">
    <source>
        <dbReference type="Proteomes" id="UP001437256"/>
    </source>
</evidence>
<accession>A0ABR3A4N6</accession>
<feature type="compositionally biased region" description="Basic and acidic residues" evidence="1">
    <location>
        <begin position="85"/>
        <end position="107"/>
    </location>
</feature>
<keyword evidence="3" id="KW-1185">Reference proteome</keyword>
<protein>
    <submittedName>
        <fullName evidence="2">Uncharacterized protein</fullName>
    </submittedName>
</protein>
<feature type="region of interest" description="Disordered" evidence="1">
    <location>
        <begin position="56"/>
        <end position="120"/>
    </location>
</feature>
<dbReference type="EMBL" id="JBBXMP010000015">
    <property type="protein sequence ID" value="KAL0068925.1"/>
    <property type="molecule type" value="Genomic_DNA"/>
</dbReference>
<proteinExistence type="predicted"/>
<name>A0ABR3A4N6_9AGAR</name>
<evidence type="ECO:0000313" key="2">
    <source>
        <dbReference type="EMBL" id="KAL0068925.1"/>
    </source>
</evidence>
<reference evidence="2 3" key="1">
    <citation type="submission" date="2024-05" db="EMBL/GenBank/DDBJ databases">
        <title>A draft genome resource for the thread blight pathogen Marasmius tenuissimus strain MS-2.</title>
        <authorList>
            <person name="Yulfo-Soto G.E."/>
            <person name="Baruah I.K."/>
            <person name="Amoako-Attah I."/>
            <person name="Bukari Y."/>
            <person name="Meinhardt L.W."/>
            <person name="Bailey B.A."/>
            <person name="Cohen S.P."/>
        </authorList>
    </citation>
    <scope>NUCLEOTIDE SEQUENCE [LARGE SCALE GENOMIC DNA]</scope>
    <source>
        <strain evidence="2 3">MS-2</strain>
    </source>
</reference>
<organism evidence="2 3">
    <name type="scientific">Marasmius tenuissimus</name>
    <dbReference type="NCBI Taxonomy" id="585030"/>
    <lineage>
        <taxon>Eukaryota</taxon>
        <taxon>Fungi</taxon>
        <taxon>Dikarya</taxon>
        <taxon>Basidiomycota</taxon>
        <taxon>Agaricomycotina</taxon>
        <taxon>Agaricomycetes</taxon>
        <taxon>Agaricomycetidae</taxon>
        <taxon>Agaricales</taxon>
        <taxon>Marasmiineae</taxon>
        <taxon>Marasmiaceae</taxon>
        <taxon>Marasmius</taxon>
    </lineage>
</organism>